<accession>A0A6V7W2C7</accession>
<dbReference type="Proteomes" id="UP000580250">
    <property type="component" value="Unassembled WGS sequence"/>
</dbReference>
<comment type="caution">
    <text evidence="2">The sequence shown here is derived from an EMBL/GenBank/DDBJ whole genome shotgun (WGS) entry which is preliminary data.</text>
</comment>
<evidence type="ECO:0000313" key="3">
    <source>
        <dbReference type="Proteomes" id="UP000580250"/>
    </source>
</evidence>
<feature type="transmembrane region" description="Helical" evidence="1">
    <location>
        <begin position="115"/>
        <end position="134"/>
    </location>
</feature>
<evidence type="ECO:0000313" key="2">
    <source>
        <dbReference type="EMBL" id="CAD2181209.1"/>
    </source>
</evidence>
<dbReference type="EMBL" id="CAJEWN010000394">
    <property type="protein sequence ID" value="CAD2181209.1"/>
    <property type="molecule type" value="Genomic_DNA"/>
</dbReference>
<protein>
    <submittedName>
        <fullName evidence="2">Uncharacterized protein</fullName>
    </submittedName>
</protein>
<keyword evidence="1" id="KW-1133">Transmembrane helix</keyword>
<evidence type="ECO:0000256" key="1">
    <source>
        <dbReference type="SAM" id="Phobius"/>
    </source>
</evidence>
<keyword evidence="1" id="KW-0472">Membrane</keyword>
<proteinExistence type="predicted"/>
<keyword evidence="1" id="KW-0812">Transmembrane</keyword>
<feature type="transmembrane region" description="Helical" evidence="1">
    <location>
        <begin position="84"/>
        <end position="103"/>
    </location>
</feature>
<dbReference type="AlphaFoldDB" id="A0A6V7W2C7"/>
<organism evidence="2 3">
    <name type="scientific">Meloidogyne enterolobii</name>
    <name type="common">Root-knot nematode worm</name>
    <name type="synonym">Meloidogyne mayaguensis</name>
    <dbReference type="NCBI Taxonomy" id="390850"/>
    <lineage>
        <taxon>Eukaryota</taxon>
        <taxon>Metazoa</taxon>
        <taxon>Ecdysozoa</taxon>
        <taxon>Nematoda</taxon>
        <taxon>Chromadorea</taxon>
        <taxon>Rhabditida</taxon>
        <taxon>Tylenchina</taxon>
        <taxon>Tylenchomorpha</taxon>
        <taxon>Tylenchoidea</taxon>
        <taxon>Meloidogynidae</taxon>
        <taxon>Meloidogyninae</taxon>
        <taxon>Meloidogyne</taxon>
    </lineage>
</organism>
<sequence>MILLLISFKDLFLIFIFNSKYFIFKGTPRCTASPIYRRAITLSKIIESVAPWYGSMRLDILNRTIPGRHGFDNFGQSYSSAVHWARGTLACSLFLIYPLVKFLRINLFIKIYQMAAYRLKLCFVMIFILSVIIVKCEALTCNEVNNGVTNPKGCTTSHYCYGYIEGEGNNAKVYAGCTNNAGFCNGKVANCQLCRDYNNCNV</sequence>
<name>A0A6V7W2C7_MELEN</name>
<reference evidence="2 3" key="1">
    <citation type="submission" date="2020-08" db="EMBL/GenBank/DDBJ databases">
        <authorList>
            <person name="Koutsovoulos G."/>
            <person name="Danchin GJ E."/>
        </authorList>
    </citation>
    <scope>NUCLEOTIDE SEQUENCE [LARGE SCALE GENOMIC DNA]</scope>
</reference>
<gene>
    <name evidence="2" type="ORF">MENT_LOCUS33340</name>
</gene>